<dbReference type="InterPro" id="IPR027519">
    <property type="entry name" value="KFase_ver/fungi-typ"/>
</dbReference>
<comment type="similarity">
    <text evidence="3">Belongs to the kynurenine formamidase family.</text>
</comment>
<dbReference type="Proteomes" id="UP000800036">
    <property type="component" value="Unassembled WGS sequence"/>
</dbReference>
<gene>
    <name evidence="5" type="ORF">BU23DRAFT_86068</name>
</gene>
<protein>
    <recommendedName>
        <fullName evidence="3">Kynurenine formamidase</fullName>
        <shortName evidence="3">KFA</shortName>
        <shortName evidence="3">KFase</shortName>
        <ecNumber evidence="3">3.5.1.9</ecNumber>
    </recommendedName>
    <alternativeName>
        <fullName evidence="3">Arylformamidase</fullName>
    </alternativeName>
    <alternativeName>
        <fullName evidence="3">N-formylkynurenine formamidase</fullName>
        <shortName evidence="3">FKF</shortName>
    </alternativeName>
</protein>
<dbReference type="GO" id="GO:0004061">
    <property type="term" value="F:arylformamidase activity"/>
    <property type="evidence" value="ECO:0007669"/>
    <property type="project" value="UniProtKB-UniRule"/>
</dbReference>
<dbReference type="InterPro" id="IPR050300">
    <property type="entry name" value="GDXG_lipolytic_enzyme"/>
</dbReference>
<comment type="catalytic activity">
    <reaction evidence="3">
        <text>N-formyl-L-kynurenine + H2O = L-kynurenine + formate + H(+)</text>
        <dbReference type="Rhea" id="RHEA:13009"/>
        <dbReference type="ChEBI" id="CHEBI:15377"/>
        <dbReference type="ChEBI" id="CHEBI:15378"/>
        <dbReference type="ChEBI" id="CHEBI:15740"/>
        <dbReference type="ChEBI" id="CHEBI:57959"/>
        <dbReference type="ChEBI" id="CHEBI:58629"/>
        <dbReference type="EC" id="3.5.1.9"/>
    </reaction>
</comment>
<dbReference type="Gene3D" id="3.40.50.1820">
    <property type="entry name" value="alpha/beta hydrolase"/>
    <property type="match status" value="1"/>
</dbReference>
<dbReference type="AlphaFoldDB" id="A0A6A5VCY9"/>
<name>A0A6A5VCY9_9PLEO</name>
<evidence type="ECO:0000256" key="1">
    <source>
        <dbReference type="ARBA" id="ARBA00022801"/>
    </source>
</evidence>
<organism evidence="5 6">
    <name type="scientific">Bimuria novae-zelandiae CBS 107.79</name>
    <dbReference type="NCBI Taxonomy" id="1447943"/>
    <lineage>
        <taxon>Eukaryota</taxon>
        <taxon>Fungi</taxon>
        <taxon>Dikarya</taxon>
        <taxon>Ascomycota</taxon>
        <taxon>Pezizomycotina</taxon>
        <taxon>Dothideomycetes</taxon>
        <taxon>Pleosporomycetidae</taxon>
        <taxon>Pleosporales</taxon>
        <taxon>Massarineae</taxon>
        <taxon>Didymosphaeriaceae</taxon>
        <taxon>Bimuria</taxon>
    </lineage>
</organism>
<keyword evidence="6" id="KW-1185">Reference proteome</keyword>
<dbReference type="InterPro" id="IPR029058">
    <property type="entry name" value="AB_hydrolase_fold"/>
</dbReference>
<evidence type="ECO:0000313" key="6">
    <source>
        <dbReference type="Proteomes" id="UP000800036"/>
    </source>
</evidence>
<keyword evidence="1 3" id="KW-0378">Hydrolase</keyword>
<dbReference type="GO" id="GO:0019441">
    <property type="term" value="P:L-tryptophan catabolic process to kynurenine"/>
    <property type="evidence" value="ECO:0007669"/>
    <property type="project" value="UniProtKB-UniRule"/>
</dbReference>
<dbReference type="PANTHER" id="PTHR48081:SF33">
    <property type="entry name" value="KYNURENINE FORMAMIDASE"/>
    <property type="match status" value="1"/>
</dbReference>
<dbReference type="EC" id="3.5.1.9" evidence="3"/>
<feature type="active site" evidence="3">
    <location>
        <position position="291"/>
    </location>
</feature>
<feature type="active site" evidence="3">
    <location>
        <position position="245"/>
    </location>
</feature>
<dbReference type="GO" id="GO:0034354">
    <property type="term" value="P:'de novo' NAD+ biosynthetic process from L-tryptophan"/>
    <property type="evidence" value="ECO:0007669"/>
    <property type="project" value="UniProtKB-UniRule"/>
</dbReference>
<evidence type="ECO:0000313" key="5">
    <source>
        <dbReference type="EMBL" id="KAF1975014.1"/>
    </source>
</evidence>
<reference evidence="5" key="1">
    <citation type="journal article" date="2020" name="Stud. Mycol.">
        <title>101 Dothideomycetes genomes: a test case for predicting lifestyles and emergence of pathogens.</title>
        <authorList>
            <person name="Haridas S."/>
            <person name="Albert R."/>
            <person name="Binder M."/>
            <person name="Bloem J."/>
            <person name="Labutti K."/>
            <person name="Salamov A."/>
            <person name="Andreopoulos B."/>
            <person name="Baker S."/>
            <person name="Barry K."/>
            <person name="Bills G."/>
            <person name="Bluhm B."/>
            <person name="Cannon C."/>
            <person name="Castanera R."/>
            <person name="Culley D."/>
            <person name="Daum C."/>
            <person name="Ezra D."/>
            <person name="Gonzalez J."/>
            <person name="Henrissat B."/>
            <person name="Kuo A."/>
            <person name="Liang C."/>
            <person name="Lipzen A."/>
            <person name="Lutzoni F."/>
            <person name="Magnuson J."/>
            <person name="Mondo S."/>
            <person name="Nolan M."/>
            <person name="Ohm R."/>
            <person name="Pangilinan J."/>
            <person name="Park H.-J."/>
            <person name="Ramirez L."/>
            <person name="Alfaro M."/>
            <person name="Sun H."/>
            <person name="Tritt A."/>
            <person name="Yoshinaga Y."/>
            <person name="Zwiers L.-H."/>
            <person name="Turgeon B."/>
            <person name="Goodwin S."/>
            <person name="Spatafora J."/>
            <person name="Crous P."/>
            <person name="Grigoriev I."/>
        </authorList>
    </citation>
    <scope>NUCLEOTIDE SEQUENCE</scope>
    <source>
        <strain evidence="5">CBS 107.79</strain>
    </source>
</reference>
<accession>A0A6A5VCY9</accession>
<feature type="domain" description="BD-FAE-like" evidence="4">
    <location>
        <begin position="30"/>
        <end position="256"/>
    </location>
</feature>
<sequence>MSYSRDPTIPGLKHLPSIPYRENASRLQTLDLWLPDPQPTTTTGTWLIYIHGGAWRDPTQDSLCVLPTLRSLFTQHTSLFSSAAIAGIASLNYRLSPYPSHATQPSAPDDGDRNVRHPAHVSDVKDALEYVIETYAVERWVGVGHSCGATLLGQVPLVSSTSTATEQIRKSLKALVLIAGIYDLPSFVSNHTPPTCSEEVAGIYRTIVEGAFGTDERVWQEVSPARFSGEALWAQDVVLGYSSEDALVEVDQREKMLQRYFREGWGPRTEDDPGHEAGTKKVDVKDLAMGHDEVWEDGTQIAALIDEVVRRVGSG</sequence>
<feature type="short sequence motif" description="HGGXW" evidence="3">
    <location>
        <begin position="51"/>
        <end position="55"/>
    </location>
</feature>
<feature type="active site" description="Nucleophile" evidence="3">
    <location>
        <position position="146"/>
    </location>
</feature>
<comment type="subunit">
    <text evidence="3">Homodimer.</text>
</comment>
<comment type="pathway">
    <text evidence="3">Amino-acid degradation; L-tryptophan degradation via kynurenine pathway; L-kynurenine from L-tryptophan: step 2/2.</text>
</comment>
<dbReference type="InterPro" id="IPR049492">
    <property type="entry name" value="BD-FAE-like_dom"/>
</dbReference>
<dbReference type="HAMAP" id="MF_03014">
    <property type="entry name" value="KFase"/>
    <property type="match status" value="1"/>
</dbReference>
<dbReference type="Pfam" id="PF20434">
    <property type="entry name" value="BD-FAE"/>
    <property type="match status" value="1"/>
</dbReference>
<dbReference type="EMBL" id="ML976672">
    <property type="protein sequence ID" value="KAF1975014.1"/>
    <property type="molecule type" value="Genomic_DNA"/>
</dbReference>
<dbReference type="PANTHER" id="PTHR48081">
    <property type="entry name" value="AB HYDROLASE SUPERFAMILY PROTEIN C4A8.06C"/>
    <property type="match status" value="1"/>
</dbReference>
<evidence type="ECO:0000256" key="3">
    <source>
        <dbReference type="HAMAP-Rule" id="MF_03014"/>
    </source>
</evidence>
<comment type="function">
    <text evidence="3">Catalyzes the hydrolysis of N-formyl-L-kynurenine to L-kynurenine, the second step in the kynurenine pathway of tryptophan degradation. Kynurenine may be further oxidized to nicotinic acid, NAD(H) and NADP(H). Required for elimination of toxic metabolites.</text>
</comment>
<evidence type="ECO:0000259" key="4">
    <source>
        <dbReference type="Pfam" id="PF20434"/>
    </source>
</evidence>
<dbReference type="UniPathway" id="UPA00333">
    <property type="reaction ID" value="UER00454"/>
</dbReference>
<dbReference type="OrthoDB" id="420264at2759"/>
<dbReference type="SUPFAM" id="SSF53474">
    <property type="entry name" value="alpha/beta-Hydrolases"/>
    <property type="match status" value="1"/>
</dbReference>
<evidence type="ECO:0000256" key="2">
    <source>
        <dbReference type="ARBA" id="ARBA00023079"/>
    </source>
</evidence>
<proteinExistence type="inferred from homology"/>
<comment type="domain">
    <text evidence="3">The main chain amide nitrogen atoms of the second glycine and its adjacent residue in the HGGXW motif define the oxyanion hole, and stabilize the oxyanion that forms during the nucleophilic attack by the catalytic serine during substrate cleavage.</text>
</comment>
<keyword evidence="2 3" id="KW-0823">Tryptophan catabolism</keyword>